<dbReference type="SUPFAM" id="SSF50129">
    <property type="entry name" value="GroES-like"/>
    <property type="match status" value="1"/>
</dbReference>
<dbReference type="GO" id="GO:0016491">
    <property type="term" value="F:oxidoreductase activity"/>
    <property type="evidence" value="ECO:0007669"/>
    <property type="project" value="InterPro"/>
</dbReference>
<proteinExistence type="predicted"/>
<evidence type="ECO:0000313" key="2">
    <source>
        <dbReference type="EMBL" id="POH73485.1"/>
    </source>
</evidence>
<comment type="caution">
    <text evidence="2">The sequence shown here is derived from an EMBL/GenBank/DDBJ whole genome shotgun (WGS) entry which is preliminary data.</text>
</comment>
<dbReference type="PANTHER" id="PTHR44013:SF1">
    <property type="entry name" value="ZINC-TYPE ALCOHOL DEHYDROGENASE-LIKE PROTEIN C16A3.02C"/>
    <property type="match status" value="1"/>
</dbReference>
<protein>
    <submittedName>
        <fullName evidence="2">NAD(P)-dependent alcohol dehydrogenase</fullName>
    </submittedName>
</protein>
<dbReference type="InterPro" id="IPR002364">
    <property type="entry name" value="Quin_OxRdtase/zeta-crystal_CS"/>
</dbReference>
<dbReference type="Pfam" id="PF08240">
    <property type="entry name" value="ADH_N"/>
    <property type="match status" value="1"/>
</dbReference>
<keyword evidence="3" id="KW-1185">Reference proteome</keyword>
<sequence>MNAVVQDKYGDAEVLHVALVSRPTLADDDVLVRVHAAGLDRGTWHLMTGRPYLLRLGFGFRGPRNPVSGIDLAGTVVAVGPAVTRFEPGVEVFGFGKGTFAEFAAVKENQLAAKPASLSFVQAAVVPISGGTALQAVHDAGRVSAGQKVLITGASGGVGSFAVQIAKAAGAEVTGVCSTAKMDWVRSLGADHVIDYTAEDFSTSAERYEVILDFAGNTPVRRMRRMLTKRGTLVVGGGEQGETITGISKQLRAALLSPLVSQRLIMFISKQRVSDLEKLTVLMEAGSVAPCVDTVYPLGQAQVAMRHLAEGRVRGKIAISVLNPR</sequence>
<dbReference type="CDD" id="cd08267">
    <property type="entry name" value="MDR1"/>
    <property type="match status" value="1"/>
</dbReference>
<dbReference type="Gene3D" id="3.40.50.720">
    <property type="entry name" value="NAD(P)-binding Rossmann-like Domain"/>
    <property type="match status" value="1"/>
</dbReference>
<feature type="domain" description="Enoyl reductase (ER)" evidence="1">
    <location>
        <begin position="10"/>
        <end position="319"/>
    </location>
</feature>
<dbReference type="InterPro" id="IPR020843">
    <property type="entry name" value="ER"/>
</dbReference>
<dbReference type="Gene3D" id="3.90.180.10">
    <property type="entry name" value="Medium-chain alcohol dehydrogenases, catalytic domain"/>
    <property type="match status" value="1"/>
</dbReference>
<dbReference type="PANTHER" id="PTHR44013">
    <property type="entry name" value="ZINC-TYPE ALCOHOL DEHYDROGENASE-LIKE PROTEIN C16A3.02C"/>
    <property type="match status" value="1"/>
</dbReference>
<dbReference type="Pfam" id="PF13602">
    <property type="entry name" value="ADH_zinc_N_2"/>
    <property type="match status" value="1"/>
</dbReference>
<evidence type="ECO:0000313" key="3">
    <source>
        <dbReference type="Proteomes" id="UP000237061"/>
    </source>
</evidence>
<dbReference type="SUPFAM" id="SSF51735">
    <property type="entry name" value="NAD(P)-binding Rossmann-fold domains"/>
    <property type="match status" value="1"/>
</dbReference>
<dbReference type="InterPro" id="IPR011032">
    <property type="entry name" value="GroES-like_sf"/>
</dbReference>
<dbReference type="InterPro" id="IPR036291">
    <property type="entry name" value="NAD(P)-bd_dom_sf"/>
</dbReference>
<gene>
    <name evidence="2" type="ORF">CVS27_10265</name>
</gene>
<organism evidence="2 3">
    <name type="scientific">Arthrobacter glacialis</name>
    <dbReference type="NCBI Taxonomy" id="1664"/>
    <lineage>
        <taxon>Bacteria</taxon>
        <taxon>Bacillati</taxon>
        <taxon>Actinomycetota</taxon>
        <taxon>Actinomycetes</taxon>
        <taxon>Micrococcales</taxon>
        <taxon>Micrococcaceae</taxon>
        <taxon>Arthrobacter</taxon>
    </lineage>
</organism>
<evidence type="ECO:0000259" key="1">
    <source>
        <dbReference type="SMART" id="SM00829"/>
    </source>
</evidence>
<dbReference type="EMBL" id="PPXC01000007">
    <property type="protein sequence ID" value="POH73485.1"/>
    <property type="molecule type" value="Genomic_DNA"/>
</dbReference>
<reference evidence="2 3" key="1">
    <citation type="submission" date="2018-01" db="EMBL/GenBank/DDBJ databases">
        <title>Arthrobacter sp. nov., from glaciers in China.</title>
        <authorList>
            <person name="Liu Q."/>
            <person name="Xin Y.-H."/>
        </authorList>
    </citation>
    <scope>NUCLEOTIDE SEQUENCE [LARGE SCALE GENOMIC DNA]</scope>
    <source>
        <strain evidence="2 3">HLT2-12-2</strain>
    </source>
</reference>
<accession>A0A2S3ZW45</accession>
<dbReference type="InterPro" id="IPR013154">
    <property type="entry name" value="ADH-like_N"/>
</dbReference>
<dbReference type="GO" id="GO:0008270">
    <property type="term" value="F:zinc ion binding"/>
    <property type="evidence" value="ECO:0007669"/>
    <property type="project" value="InterPro"/>
</dbReference>
<name>A0A2S3ZW45_ARTGL</name>
<dbReference type="PROSITE" id="PS01162">
    <property type="entry name" value="QOR_ZETA_CRYSTAL"/>
    <property type="match status" value="1"/>
</dbReference>
<dbReference type="Proteomes" id="UP000237061">
    <property type="component" value="Unassembled WGS sequence"/>
</dbReference>
<dbReference type="SMART" id="SM00829">
    <property type="entry name" value="PKS_ER"/>
    <property type="match status" value="1"/>
</dbReference>
<dbReference type="InterPro" id="IPR052733">
    <property type="entry name" value="Chloroplast_QOR"/>
</dbReference>
<dbReference type="AlphaFoldDB" id="A0A2S3ZW45"/>